<accession>A0A939C3E9</accession>
<dbReference type="Gene3D" id="3.30.360.10">
    <property type="entry name" value="Dihydrodipicolinate Reductase, domain 2"/>
    <property type="match status" value="1"/>
</dbReference>
<evidence type="ECO:0000313" key="4">
    <source>
        <dbReference type="Proteomes" id="UP000663792"/>
    </source>
</evidence>
<proteinExistence type="predicted"/>
<dbReference type="InterPro" id="IPR036291">
    <property type="entry name" value="NAD(P)-bd_dom_sf"/>
</dbReference>
<dbReference type="PANTHER" id="PTHR43377">
    <property type="entry name" value="BILIVERDIN REDUCTASE A"/>
    <property type="match status" value="1"/>
</dbReference>
<feature type="domain" description="Gfo/Idh/MocA-like oxidoreductase N-terminal" evidence="1">
    <location>
        <begin position="8"/>
        <end position="127"/>
    </location>
</feature>
<dbReference type="Proteomes" id="UP000663792">
    <property type="component" value="Unassembled WGS sequence"/>
</dbReference>
<dbReference type="InterPro" id="IPR051450">
    <property type="entry name" value="Gfo/Idh/MocA_Oxidoreductases"/>
</dbReference>
<dbReference type="Gene3D" id="3.40.50.720">
    <property type="entry name" value="NAD(P)-binding Rossmann-like Domain"/>
    <property type="match status" value="1"/>
</dbReference>
<evidence type="ECO:0000259" key="2">
    <source>
        <dbReference type="Pfam" id="PF22725"/>
    </source>
</evidence>
<dbReference type="InterPro" id="IPR055170">
    <property type="entry name" value="GFO_IDH_MocA-like_dom"/>
</dbReference>
<dbReference type="InterPro" id="IPR000683">
    <property type="entry name" value="Gfo/Idh/MocA-like_OxRdtase_N"/>
</dbReference>
<dbReference type="AlphaFoldDB" id="A0A939C3E9"/>
<comment type="caution">
    <text evidence="3">The sequence shown here is derived from an EMBL/GenBank/DDBJ whole genome shotgun (WGS) entry which is preliminary data.</text>
</comment>
<evidence type="ECO:0000313" key="3">
    <source>
        <dbReference type="EMBL" id="MBM9469032.1"/>
    </source>
</evidence>
<dbReference type="Pfam" id="PF01408">
    <property type="entry name" value="GFO_IDH_MocA"/>
    <property type="match status" value="1"/>
</dbReference>
<evidence type="ECO:0000259" key="1">
    <source>
        <dbReference type="Pfam" id="PF01408"/>
    </source>
</evidence>
<name>A0A939C3E9_9ACTN</name>
<dbReference type="EMBL" id="JAERWK010000023">
    <property type="protein sequence ID" value="MBM9469032.1"/>
    <property type="molecule type" value="Genomic_DNA"/>
</dbReference>
<keyword evidence="4" id="KW-1185">Reference proteome</keyword>
<dbReference type="RefSeq" id="WP_205261996.1">
    <property type="nucleotide sequence ID" value="NZ_JAERWK010000023.1"/>
</dbReference>
<reference evidence="3" key="1">
    <citation type="submission" date="2021-01" db="EMBL/GenBank/DDBJ databases">
        <title>YIM 132084 draft genome.</title>
        <authorList>
            <person name="An D."/>
        </authorList>
    </citation>
    <scope>NUCLEOTIDE SEQUENCE</scope>
    <source>
        <strain evidence="3">YIM 132084</strain>
    </source>
</reference>
<dbReference type="SUPFAM" id="SSF51735">
    <property type="entry name" value="NAD(P)-binding Rossmann-fold domains"/>
    <property type="match status" value="1"/>
</dbReference>
<dbReference type="GO" id="GO:0000166">
    <property type="term" value="F:nucleotide binding"/>
    <property type="evidence" value="ECO:0007669"/>
    <property type="project" value="InterPro"/>
</dbReference>
<gene>
    <name evidence="3" type="ORF">JL106_17235</name>
</gene>
<dbReference type="PANTHER" id="PTHR43377:SF1">
    <property type="entry name" value="BILIVERDIN REDUCTASE A"/>
    <property type="match status" value="1"/>
</dbReference>
<feature type="domain" description="GFO/IDH/MocA-like oxidoreductase" evidence="2">
    <location>
        <begin position="135"/>
        <end position="260"/>
    </location>
</feature>
<sequence length="344" mass="36942">MSQPSRPVRIGIVGAGIRGSLFARSISQHPDATVVAICDRAEALARALAVEHDARSFTDHRELLAAGLELDALVVATPDFAHRDVAVDAAQAGLHLLIEKPLATTTDDARAITDAVERAGVKCVVGFENRWNPRFVAAKELIDAGSLGTVLTQVAHLHDTVFVPTEMLSWAGRSSPAWFLMPHTLDLLLWLTGKQVVSVYATGVKQHLVGRGVDTWDSVDASLTFTDGTTATLHSAWVLPVSHPAVYDLRVELVGTESALRIQGADQGVHLFSDQLRWAQWGTFVKDGRLQGFPVEMAVSFIDHLLGRITDIPGLADGLVVTRVISAIDRSLASGQPEPVADPA</sequence>
<organism evidence="3 4">
    <name type="scientific">Nakamurella leprariae</name>
    <dbReference type="NCBI Taxonomy" id="2803911"/>
    <lineage>
        <taxon>Bacteria</taxon>
        <taxon>Bacillati</taxon>
        <taxon>Actinomycetota</taxon>
        <taxon>Actinomycetes</taxon>
        <taxon>Nakamurellales</taxon>
        <taxon>Nakamurellaceae</taxon>
        <taxon>Nakamurella</taxon>
    </lineage>
</organism>
<dbReference type="SUPFAM" id="SSF55347">
    <property type="entry name" value="Glyceraldehyde-3-phosphate dehydrogenase-like, C-terminal domain"/>
    <property type="match status" value="1"/>
</dbReference>
<dbReference type="Pfam" id="PF22725">
    <property type="entry name" value="GFO_IDH_MocA_C3"/>
    <property type="match status" value="1"/>
</dbReference>
<protein>
    <submittedName>
        <fullName evidence="3">Gfo/Idh/MocA family oxidoreductase</fullName>
    </submittedName>
</protein>